<gene>
    <name evidence="6" type="ORF">GGR25_003947</name>
</gene>
<evidence type="ECO:0000256" key="2">
    <source>
        <dbReference type="ARBA" id="ARBA00023125"/>
    </source>
</evidence>
<dbReference type="PANTHER" id="PTHR30055">
    <property type="entry name" value="HTH-TYPE TRANSCRIPTIONAL REGULATOR RUTR"/>
    <property type="match status" value="1"/>
</dbReference>
<feature type="DNA-binding region" description="H-T-H motif" evidence="4">
    <location>
        <begin position="41"/>
        <end position="60"/>
    </location>
</feature>
<dbReference type="AlphaFoldDB" id="A0A840AUI9"/>
<dbReference type="RefSeq" id="WP_380146413.1">
    <property type="nucleotide sequence ID" value="NZ_JACIDS010000005.1"/>
</dbReference>
<evidence type="ECO:0000259" key="5">
    <source>
        <dbReference type="PROSITE" id="PS50977"/>
    </source>
</evidence>
<proteinExistence type="predicted"/>
<keyword evidence="2 4" id="KW-0238">DNA-binding</keyword>
<organism evidence="6 7">
    <name type="scientific">Kaistia hirudinis</name>
    <dbReference type="NCBI Taxonomy" id="1293440"/>
    <lineage>
        <taxon>Bacteria</taxon>
        <taxon>Pseudomonadati</taxon>
        <taxon>Pseudomonadota</taxon>
        <taxon>Alphaproteobacteria</taxon>
        <taxon>Hyphomicrobiales</taxon>
        <taxon>Kaistiaceae</taxon>
        <taxon>Kaistia</taxon>
    </lineage>
</organism>
<dbReference type="Proteomes" id="UP000553963">
    <property type="component" value="Unassembled WGS sequence"/>
</dbReference>
<dbReference type="GO" id="GO:0000976">
    <property type="term" value="F:transcription cis-regulatory region binding"/>
    <property type="evidence" value="ECO:0007669"/>
    <property type="project" value="TreeGrafter"/>
</dbReference>
<dbReference type="PRINTS" id="PR00455">
    <property type="entry name" value="HTHTETR"/>
</dbReference>
<dbReference type="EMBL" id="JACIDS010000005">
    <property type="protein sequence ID" value="MBB3932883.1"/>
    <property type="molecule type" value="Genomic_DNA"/>
</dbReference>
<protein>
    <submittedName>
        <fullName evidence="6">AcrR family transcriptional regulator</fullName>
    </submittedName>
</protein>
<dbReference type="InterPro" id="IPR001647">
    <property type="entry name" value="HTH_TetR"/>
</dbReference>
<dbReference type="InterPro" id="IPR009057">
    <property type="entry name" value="Homeodomain-like_sf"/>
</dbReference>
<dbReference type="PANTHER" id="PTHR30055:SF146">
    <property type="entry name" value="HTH-TYPE TRANSCRIPTIONAL DUAL REGULATOR CECR"/>
    <property type="match status" value="1"/>
</dbReference>
<sequence length="232" mass="25267">MKMPRNARAAPGSSYGQCAKRDSITEAAEEMFAREGFAATSIDMIANRAGVSRQTIYNHYGDKANLFVAVVRDLTERSNAGLFETIAGFPEAPADLEAALADFAYSLMRNCMCNRDGKALRRLIEAEGERYPELFADWRTQGPGKAWDLIGARFAALDHAGWLRIDDPALAARQFIALANADIQMVTLLGGLPTEAEMRRAAENAVRTFLAAFGRRSAAHEQPLARSAPVAA</sequence>
<keyword evidence="1" id="KW-0805">Transcription regulation</keyword>
<dbReference type="Gene3D" id="1.10.10.60">
    <property type="entry name" value="Homeodomain-like"/>
    <property type="match status" value="1"/>
</dbReference>
<dbReference type="Gene3D" id="1.10.357.10">
    <property type="entry name" value="Tetracycline Repressor, domain 2"/>
    <property type="match status" value="1"/>
</dbReference>
<comment type="caution">
    <text evidence="6">The sequence shown here is derived from an EMBL/GenBank/DDBJ whole genome shotgun (WGS) entry which is preliminary data.</text>
</comment>
<evidence type="ECO:0000256" key="4">
    <source>
        <dbReference type="PROSITE-ProRule" id="PRU00335"/>
    </source>
</evidence>
<evidence type="ECO:0000256" key="3">
    <source>
        <dbReference type="ARBA" id="ARBA00023163"/>
    </source>
</evidence>
<dbReference type="SUPFAM" id="SSF46689">
    <property type="entry name" value="Homeodomain-like"/>
    <property type="match status" value="1"/>
</dbReference>
<evidence type="ECO:0000256" key="1">
    <source>
        <dbReference type="ARBA" id="ARBA00023015"/>
    </source>
</evidence>
<keyword evidence="3" id="KW-0804">Transcription</keyword>
<dbReference type="FunFam" id="1.10.10.60:FF:000141">
    <property type="entry name" value="TetR family transcriptional regulator"/>
    <property type="match status" value="1"/>
</dbReference>
<feature type="domain" description="HTH tetR-type" evidence="5">
    <location>
        <begin position="18"/>
        <end position="78"/>
    </location>
</feature>
<dbReference type="Pfam" id="PF14246">
    <property type="entry name" value="TetR_C_7"/>
    <property type="match status" value="1"/>
</dbReference>
<keyword evidence="7" id="KW-1185">Reference proteome</keyword>
<accession>A0A840AUI9</accession>
<dbReference type="GO" id="GO:0003700">
    <property type="term" value="F:DNA-binding transcription factor activity"/>
    <property type="evidence" value="ECO:0007669"/>
    <property type="project" value="TreeGrafter"/>
</dbReference>
<evidence type="ECO:0000313" key="6">
    <source>
        <dbReference type="EMBL" id="MBB3932883.1"/>
    </source>
</evidence>
<evidence type="ECO:0000313" key="7">
    <source>
        <dbReference type="Proteomes" id="UP000553963"/>
    </source>
</evidence>
<dbReference type="InterPro" id="IPR050109">
    <property type="entry name" value="HTH-type_TetR-like_transc_reg"/>
</dbReference>
<reference evidence="6 7" key="1">
    <citation type="submission" date="2020-08" db="EMBL/GenBank/DDBJ databases">
        <title>Genomic Encyclopedia of Type Strains, Phase IV (KMG-IV): sequencing the most valuable type-strain genomes for metagenomic binning, comparative biology and taxonomic classification.</title>
        <authorList>
            <person name="Goeker M."/>
        </authorList>
    </citation>
    <scope>NUCLEOTIDE SEQUENCE [LARGE SCALE GENOMIC DNA]</scope>
    <source>
        <strain evidence="6 7">DSM 25966</strain>
    </source>
</reference>
<dbReference type="PROSITE" id="PS50977">
    <property type="entry name" value="HTH_TETR_2"/>
    <property type="match status" value="1"/>
</dbReference>
<name>A0A840AUI9_9HYPH</name>
<dbReference type="Pfam" id="PF00440">
    <property type="entry name" value="TetR_N"/>
    <property type="match status" value="1"/>
</dbReference>
<dbReference type="InterPro" id="IPR039536">
    <property type="entry name" value="TetR_C_Proteobacteria"/>
</dbReference>